<dbReference type="OrthoDB" id="9794400at2"/>
<evidence type="ECO:0000313" key="6">
    <source>
        <dbReference type="Proteomes" id="UP000032336"/>
    </source>
</evidence>
<dbReference type="InterPro" id="IPR053888">
    <property type="entry name" value="MRM3-like_sub_bind"/>
</dbReference>
<protein>
    <submittedName>
        <fullName evidence="5">23S rRNA (Uridine(2479)-2'-O)-methyltransferase</fullName>
        <ecNumber evidence="5">2.1.1.208</ecNumber>
    </submittedName>
</protein>
<dbReference type="InterPro" id="IPR051259">
    <property type="entry name" value="rRNA_Methyltransferase"/>
</dbReference>
<reference evidence="5 6" key="1">
    <citation type="submission" date="2015-01" db="EMBL/GenBank/DDBJ databases">
        <title>Draft genome of the acidophilic iron oxidizer Ferrimicrobium acidiphilum strain T23.</title>
        <authorList>
            <person name="Poehlein A."/>
            <person name="Eisen S."/>
            <person name="Schloemann M."/>
            <person name="Johnson B.D."/>
            <person name="Daniel R."/>
            <person name="Muehling M."/>
        </authorList>
    </citation>
    <scope>NUCLEOTIDE SEQUENCE [LARGE SCALE GENOMIC DNA]</scope>
    <source>
        <strain evidence="5 6">T23</strain>
    </source>
</reference>
<dbReference type="InterPro" id="IPR029028">
    <property type="entry name" value="Alpha/beta_knot_MTases"/>
</dbReference>
<feature type="domain" description="RNA 2-O ribose methyltransferase substrate binding" evidence="4">
    <location>
        <begin position="21"/>
        <end position="88"/>
    </location>
</feature>
<gene>
    <name evidence="5" type="primary">aviRb</name>
    <name evidence="5" type="ORF">FEAC_19300</name>
</gene>
<dbReference type="GO" id="GO:0032259">
    <property type="term" value="P:methylation"/>
    <property type="evidence" value="ECO:0007669"/>
    <property type="project" value="UniProtKB-KW"/>
</dbReference>
<comment type="caution">
    <text evidence="5">The sequence shown here is derived from an EMBL/GenBank/DDBJ whole genome shotgun (WGS) entry which is preliminary data.</text>
</comment>
<dbReference type="PANTHER" id="PTHR43191:SF2">
    <property type="entry name" value="RRNA METHYLTRANSFERASE 3, MITOCHONDRIAL"/>
    <property type="match status" value="1"/>
</dbReference>
<evidence type="ECO:0000259" key="4">
    <source>
        <dbReference type="SMART" id="SM00967"/>
    </source>
</evidence>
<keyword evidence="6" id="KW-1185">Reference proteome</keyword>
<sequence length="245" mass="25817">MAHLRELIRSRIQRRSTGTYVLEGRRSVDQAMDLAVEIELLFVTEDRAKSYQALGDRLRIVTEKRLTQISSLTSSDGVVGIAPMVMTAADELPSQDCILVPVGVQDPGNLGTLLRSALAFYQRVGLVVGPATVDPFSPKVVRATTGLISLVAVSEVEDYRSCLEALGGAGVTRLALVPQSLGSLPVDPPATPFALLVGSEAHGIDGDLVSGCDGVISIPQKSQVESLNAGVAGSIALFHCAQPRS</sequence>
<evidence type="ECO:0000256" key="2">
    <source>
        <dbReference type="ARBA" id="ARBA00022603"/>
    </source>
</evidence>
<dbReference type="Gene3D" id="3.40.1280.10">
    <property type="match status" value="1"/>
</dbReference>
<dbReference type="SMART" id="SM00967">
    <property type="entry name" value="SpoU_sub_bind"/>
    <property type="match status" value="1"/>
</dbReference>
<accession>A0A0D8FSS2</accession>
<dbReference type="eggNOG" id="COG0566">
    <property type="taxonomic scope" value="Bacteria"/>
</dbReference>
<evidence type="ECO:0000313" key="5">
    <source>
        <dbReference type="EMBL" id="KJE76320.1"/>
    </source>
</evidence>
<dbReference type="EMBL" id="JXUW01000018">
    <property type="protein sequence ID" value="KJE76320.1"/>
    <property type="molecule type" value="Genomic_DNA"/>
</dbReference>
<dbReference type="GeneID" id="78373052"/>
<dbReference type="SUPFAM" id="SSF75217">
    <property type="entry name" value="alpha/beta knot"/>
    <property type="match status" value="1"/>
</dbReference>
<evidence type="ECO:0000256" key="3">
    <source>
        <dbReference type="ARBA" id="ARBA00022679"/>
    </source>
</evidence>
<name>A0A0D8FSS2_9ACTN</name>
<dbReference type="InterPro" id="IPR029064">
    <property type="entry name" value="Ribosomal_eL30-like_sf"/>
</dbReference>
<dbReference type="InterPro" id="IPR013123">
    <property type="entry name" value="SpoU_subst-bd"/>
</dbReference>
<dbReference type="SUPFAM" id="SSF55315">
    <property type="entry name" value="L30e-like"/>
    <property type="match status" value="1"/>
</dbReference>
<keyword evidence="2 5" id="KW-0489">Methyltransferase</keyword>
<dbReference type="RefSeq" id="WP_035390317.1">
    <property type="nucleotide sequence ID" value="NZ_JQKF01000023.1"/>
</dbReference>
<organism evidence="5 6">
    <name type="scientific">Ferrimicrobium acidiphilum DSM 19497</name>
    <dbReference type="NCBI Taxonomy" id="1121877"/>
    <lineage>
        <taxon>Bacteria</taxon>
        <taxon>Bacillati</taxon>
        <taxon>Actinomycetota</taxon>
        <taxon>Acidimicrobiia</taxon>
        <taxon>Acidimicrobiales</taxon>
        <taxon>Acidimicrobiaceae</taxon>
        <taxon>Ferrimicrobium</taxon>
    </lineage>
</organism>
<dbReference type="Pfam" id="PF22435">
    <property type="entry name" value="MRM3-like_sub_bind"/>
    <property type="match status" value="1"/>
</dbReference>
<dbReference type="EC" id="2.1.1.208" evidence="5"/>
<dbReference type="GO" id="GO:0003723">
    <property type="term" value="F:RNA binding"/>
    <property type="evidence" value="ECO:0007669"/>
    <property type="project" value="InterPro"/>
</dbReference>
<dbReference type="GO" id="GO:0005737">
    <property type="term" value="C:cytoplasm"/>
    <property type="evidence" value="ECO:0007669"/>
    <property type="project" value="UniProtKB-ARBA"/>
</dbReference>
<evidence type="ECO:0000256" key="1">
    <source>
        <dbReference type="ARBA" id="ARBA00007228"/>
    </source>
</evidence>
<proteinExistence type="inferred from homology"/>
<dbReference type="InterPro" id="IPR001537">
    <property type="entry name" value="SpoU_MeTrfase"/>
</dbReference>
<dbReference type="InterPro" id="IPR029026">
    <property type="entry name" value="tRNA_m1G_MTases_N"/>
</dbReference>
<keyword evidence="3 5" id="KW-0808">Transferase</keyword>
<dbReference type="STRING" id="1121877.FEAC_19300"/>
<dbReference type="GO" id="GO:0006396">
    <property type="term" value="P:RNA processing"/>
    <property type="evidence" value="ECO:0007669"/>
    <property type="project" value="InterPro"/>
</dbReference>
<comment type="similarity">
    <text evidence="1">Belongs to the class IV-like SAM-binding methyltransferase superfamily. RNA methyltransferase TrmH family.</text>
</comment>
<dbReference type="GO" id="GO:0008173">
    <property type="term" value="F:RNA methyltransferase activity"/>
    <property type="evidence" value="ECO:0007669"/>
    <property type="project" value="InterPro"/>
</dbReference>
<dbReference type="PANTHER" id="PTHR43191">
    <property type="entry name" value="RRNA METHYLTRANSFERASE 3"/>
    <property type="match status" value="1"/>
</dbReference>
<dbReference type="CDD" id="cd18095">
    <property type="entry name" value="SpoU-like_rRNA-MTase"/>
    <property type="match status" value="1"/>
</dbReference>
<dbReference type="AlphaFoldDB" id="A0A0D8FSS2"/>
<dbReference type="Proteomes" id="UP000032336">
    <property type="component" value="Unassembled WGS sequence"/>
</dbReference>
<dbReference type="Pfam" id="PF00588">
    <property type="entry name" value="SpoU_methylase"/>
    <property type="match status" value="1"/>
</dbReference>
<dbReference type="PATRIC" id="fig|1121877.4.peg.2147"/>
<dbReference type="Gene3D" id="3.30.1330.30">
    <property type="match status" value="1"/>
</dbReference>